<gene>
    <name evidence="12" type="primary">LOC108741657</name>
</gene>
<dbReference type="GO" id="GO:0032222">
    <property type="term" value="P:regulation of synaptic transmission, cholinergic"/>
    <property type="evidence" value="ECO:0007669"/>
    <property type="project" value="InterPro"/>
</dbReference>
<evidence type="ECO:0000256" key="1">
    <source>
        <dbReference type="ARBA" id="ARBA00004589"/>
    </source>
</evidence>
<evidence type="ECO:0000256" key="8">
    <source>
        <dbReference type="ARBA" id="ARBA00023288"/>
    </source>
</evidence>
<sequence length="195" mass="21728">MKQFAAKMKLFVLCFVILLQFIQKSHCISCYQCSGTDNKTPFECNEFLDSDTALVSTPCDDVYDAKYCIKHVGRFEAKCIDCYQCSSTNTLDCTDLLINSGGIQTNNCTNVYGAEYCVKAITLEGGVGTKRFCSSLDLGNYCNYVKQPGDTLTYRTCVYTCTGDGCNPATTFKLSQTLLFLLLAFSFVCNFVFRQ</sequence>
<name>A0A7F5R0I9_AGRPL</name>
<dbReference type="InParanoid" id="A0A7F5R0I9"/>
<feature type="signal peptide" evidence="10">
    <location>
        <begin position="1"/>
        <end position="27"/>
    </location>
</feature>
<organism evidence="11 12">
    <name type="scientific">Agrilus planipennis</name>
    <name type="common">Emerald ash borer</name>
    <name type="synonym">Agrilus marcopoli</name>
    <dbReference type="NCBI Taxonomy" id="224129"/>
    <lineage>
        <taxon>Eukaryota</taxon>
        <taxon>Metazoa</taxon>
        <taxon>Ecdysozoa</taxon>
        <taxon>Arthropoda</taxon>
        <taxon>Hexapoda</taxon>
        <taxon>Insecta</taxon>
        <taxon>Pterygota</taxon>
        <taxon>Neoptera</taxon>
        <taxon>Endopterygota</taxon>
        <taxon>Coleoptera</taxon>
        <taxon>Polyphaga</taxon>
        <taxon>Elateriformia</taxon>
        <taxon>Buprestoidea</taxon>
        <taxon>Buprestidae</taxon>
        <taxon>Agrilinae</taxon>
        <taxon>Agrilus</taxon>
    </lineage>
</organism>
<feature type="chain" id="PRO_5028927474" evidence="10">
    <location>
        <begin position="28"/>
        <end position="195"/>
    </location>
</feature>
<dbReference type="PANTHER" id="PTHR33562">
    <property type="entry name" value="ATILLA, ISOFORM B-RELATED-RELATED"/>
    <property type="match status" value="1"/>
</dbReference>
<dbReference type="PANTHER" id="PTHR33562:SF18">
    <property type="entry name" value="BOUDIN-RELATED"/>
    <property type="match status" value="1"/>
</dbReference>
<keyword evidence="7" id="KW-0325">Glycoprotein</keyword>
<dbReference type="KEGG" id="apln:108741657"/>
<keyword evidence="2" id="KW-0336">GPI-anchor</keyword>
<feature type="transmembrane region" description="Helical" evidence="9">
    <location>
        <begin position="174"/>
        <end position="193"/>
    </location>
</feature>
<evidence type="ECO:0000313" key="12">
    <source>
        <dbReference type="RefSeq" id="XP_025831156.1"/>
    </source>
</evidence>
<comment type="subcellular location">
    <subcellularLocation>
        <location evidence="1">Membrane</location>
        <topology evidence="1">Lipid-anchor</topology>
        <topology evidence="1">GPI-anchor</topology>
    </subcellularLocation>
</comment>
<keyword evidence="3 9" id="KW-0812">Transmembrane</keyword>
<evidence type="ECO:0000256" key="10">
    <source>
        <dbReference type="SAM" id="SignalP"/>
    </source>
</evidence>
<dbReference type="InterPro" id="IPR031424">
    <property type="entry name" value="QVR-like"/>
</dbReference>
<evidence type="ECO:0000256" key="4">
    <source>
        <dbReference type="ARBA" id="ARBA00022729"/>
    </source>
</evidence>
<evidence type="ECO:0000256" key="3">
    <source>
        <dbReference type="ARBA" id="ARBA00022692"/>
    </source>
</evidence>
<keyword evidence="11" id="KW-1185">Reference proteome</keyword>
<evidence type="ECO:0000256" key="6">
    <source>
        <dbReference type="ARBA" id="ARBA00023136"/>
    </source>
</evidence>
<dbReference type="GO" id="GO:0030431">
    <property type="term" value="P:sleep"/>
    <property type="evidence" value="ECO:0007669"/>
    <property type="project" value="InterPro"/>
</dbReference>
<dbReference type="RefSeq" id="XP_025831156.1">
    <property type="nucleotide sequence ID" value="XM_025975371.1"/>
</dbReference>
<evidence type="ECO:0000256" key="7">
    <source>
        <dbReference type="ARBA" id="ARBA00023180"/>
    </source>
</evidence>
<dbReference type="CDD" id="cd23590">
    <property type="entry name" value="TFP_LU_ECD_Bou"/>
    <property type="match status" value="1"/>
</dbReference>
<dbReference type="OrthoDB" id="8188641at2759"/>
<keyword evidence="5 9" id="KW-1133">Transmembrane helix</keyword>
<accession>A0A7F5R0I9</accession>
<evidence type="ECO:0000256" key="2">
    <source>
        <dbReference type="ARBA" id="ARBA00022622"/>
    </source>
</evidence>
<protein>
    <submittedName>
        <fullName evidence="12">Uncharacterized protein LOC108741657</fullName>
    </submittedName>
</protein>
<reference evidence="12" key="1">
    <citation type="submission" date="2025-08" db="UniProtKB">
        <authorList>
            <consortium name="RefSeq"/>
        </authorList>
    </citation>
    <scope>IDENTIFICATION</scope>
    <source>
        <tissue evidence="12">Entire body</tissue>
    </source>
</reference>
<dbReference type="AlphaFoldDB" id="A0A7F5R0I9"/>
<keyword evidence="4 10" id="KW-0732">Signal</keyword>
<dbReference type="FunCoup" id="A0A7F5R0I9">
    <property type="interactions" value="6"/>
</dbReference>
<proteinExistence type="predicted"/>
<dbReference type="Pfam" id="PF17064">
    <property type="entry name" value="QVR"/>
    <property type="match status" value="1"/>
</dbReference>
<dbReference type="CTD" id="31644"/>
<dbReference type="Proteomes" id="UP000192223">
    <property type="component" value="Unplaced"/>
</dbReference>
<evidence type="ECO:0000313" key="11">
    <source>
        <dbReference type="Proteomes" id="UP000192223"/>
    </source>
</evidence>
<keyword evidence="6 9" id="KW-0472">Membrane</keyword>
<dbReference type="GeneID" id="108741657"/>
<evidence type="ECO:0000256" key="9">
    <source>
        <dbReference type="SAM" id="Phobius"/>
    </source>
</evidence>
<dbReference type="GO" id="GO:0098552">
    <property type="term" value="C:side of membrane"/>
    <property type="evidence" value="ECO:0007669"/>
    <property type="project" value="UniProtKB-KW"/>
</dbReference>
<dbReference type="InterPro" id="IPR050975">
    <property type="entry name" value="Sleep_regulator"/>
</dbReference>
<evidence type="ECO:0000256" key="5">
    <source>
        <dbReference type="ARBA" id="ARBA00022989"/>
    </source>
</evidence>
<keyword evidence="8" id="KW-0449">Lipoprotein</keyword>